<dbReference type="EMBL" id="VLTO01000215">
    <property type="protein sequence ID" value="KAA0158154.1"/>
    <property type="molecule type" value="Genomic_DNA"/>
</dbReference>
<proteinExistence type="predicted"/>
<sequence length="221" mass="22757">MLRSKMGGARPTAVRIMDHLFLPSERAVKLSDLQIERGTKLAVELLFPGKPGTGVTRPFKGTPFASKMAAVEESDAARVRAGVADLVATERSAGGLVSGAVPVSPTAASSKSSSFHDDRGATPKIAIPVAPSSPSIGAPEKELVLGLSLTPMVMDDPVTGIWTIIQRAASQAGHSLQKSPAASVRCAGKRIPLPSATSPHASMTLRQLGLVPGAAQIVVTV</sequence>
<evidence type="ECO:0000313" key="2">
    <source>
        <dbReference type="EMBL" id="KAA0158154.1"/>
    </source>
</evidence>
<comment type="caution">
    <text evidence="2">The sequence shown here is derived from an EMBL/GenBank/DDBJ whole genome shotgun (WGS) entry which is preliminary data.</text>
</comment>
<accession>A0A5A8D024</accession>
<evidence type="ECO:0000313" key="3">
    <source>
        <dbReference type="Proteomes" id="UP000322899"/>
    </source>
</evidence>
<organism evidence="2 3">
    <name type="scientific">Cafeteria roenbergensis</name>
    <name type="common">Marine flagellate</name>
    <dbReference type="NCBI Taxonomy" id="33653"/>
    <lineage>
        <taxon>Eukaryota</taxon>
        <taxon>Sar</taxon>
        <taxon>Stramenopiles</taxon>
        <taxon>Bigyra</taxon>
        <taxon>Opalozoa</taxon>
        <taxon>Bicosoecida</taxon>
        <taxon>Cafeteriaceae</taxon>
        <taxon>Cafeteria</taxon>
    </lineage>
</organism>
<dbReference type="AlphaFoldDB" id="A0A5A8D024"/>
<reference evidence="2 3" key="1">
    <citation type="submission" date="2019-07" db="EMBL/GenBank/DDBJ databases">
        <title>Genomes of Cafeteria roenbergensis.</title>
        <authorList>
            <person name="Fischer M.G."/>
            <person name="Hackl T."/>
            <person name="Roman M."/>
        </authorList>
    </citation>
    <scope>NUCLEOTIDE SEQUENCE [LARGE SCALE GENOMIC DNA]</scope>
    <source>
        <strain evidence="2 3">E4-10P</strain>
    </source>
</reference>
<gene>
    <name evidence="2" type="ORF">FNF27_08375</name>
</gene>
<evidence type="ECO:0000256" key="1">
    <source>
        <dbReference type="SAM" id="MobiDB-lite"/>
    </source>
</evidence>
<feature type="region of interest" description="Disordered" evidence="1">
    <location>
        <begin position="99"/>
        <end position="124"/>
    </location>
</feature>
<protein>
    <submittedName>
        <fullName evidence="2">Uncharacterized protein</fullName>
    </submittedName>
</protein>
<feature type="compositionally biased region" description="Low complexity" evidence="1">
    <location>
        <begin position="99"/>
        <end position="113"/>
    </location>
</feature>
<name>A0A5A8D024_CAFRO</name>
<dbReference type="Proteomes" id="UP000322899">
    <property type="component" value="Unassembled WGS sequence"/>
</dbReference>